<feature type="compositionally biased region" description="Basic and acidic residues" evidence="1">
    <location>
        <begin position="1"/>
        <end position="33"/>
    </location>
</feature>
<evidence type="ECO:0000313" key="3">
    <source>
        <dbReference type="Proteomes" id="UP001203284"/>
    </source>
</evidence>
<keyword evidence="3" id="KW-1185">Reference proteome</keyword>
<evidence type="ECO:0000256" key="1">
    <source>
        <dbReference type="SAM" id="MobiDB-lite"/>
    </source>
</evidence>
<comment type="caution">
    <text evidence="2">The sequence shown here is derived from an EMBL/GenBank/DDBJ whole genome shotgun (WGS) entry which is preliminary data.</text>
</comment>
<feature type="region of interest" description="Disordered" evidence="1">
    <location>
        <begin position="1"/>
        <end position="57"/>
    </location>
</feature>
<proteinExistence type="predicted"/>
<dbReference type="EMBL" id="JALKCH010000004">
    <property type="protein sequence ID" value="MCK0196526.1"/>
    <property type="molecule type" value="Genomic_DNA"/>
</dbReference>
<gene>
    <name evidence="2" type="ORF">MWN34_06325</name>
</gene>
<evidence type="ECO:0000313" key="2">
    <source>
        <dbReference type="EMBL" id="MCK0196526.1"/>
    </source>
</evidence>
<reference evidence="2 3" key="1">
    <citation type="submission" date="2022-04" db="EMBL/GenBank/DDBJ databases">
        <authorList>
            <person name="Grouzdev D.S."/>
            <person name="Pantiukh K.S."/>
            <person name="Krutkina M.S."/>
        </authorList>
    </citation>
    <scope>NUCLEOTIDE SEQUENCE [LARGE SCALE GENOMIC DNA]</scope>
    <source>
        <strain evidence="2 3">6x-1</strain>
    </source>
</reference>
<name>A0ABT0D998_9HYPH</name>
<organism evidence="2 3">
    <name type="scientific">Ancylobacter crimeensis</name>
    <dbReference type="NCBI Taxonomy" id="2579147"/>
    <lineage>
        <taxon>Bacteria</taxon>
        <taxon>Pseudomonadati</taxon>
        <taxon>Pseudomonadota</taxon>
        <taxon>Alphaproteobacteria</taxon>
        <taxon>Hyphomicrobiales</taxon>
        <taxon>Xanthobacteraceae</taxon>
        <taxon>Ancylobacter</taxon>
    </lineage>
</organism>
<dbReference type="RefSeq" id="WP_247027720.1">
    <property type="nucleotide sequence ID" value="NZ_JALKCH010000004.1"/>
</dbReference>
<accession>A0ABT0D998</accession>
<dbReference type="Proteomes" id="UP001203284">
    <property type="component" value="Unassembled WGS sequence"/>
</dbReference>
<feature type="compositionally biased region" description="Polar residues" evidence="1">
    <location>
        <begin position="42"/>
        <end position="57"/>
    </location>
</feature>
<protein>
    <submittedName>
        <fullName evidence="2">Uncharacterized protein</fullName>
    </submittedName>
</protein>
<sequence length="57" mass="5943">MKDELNGHKGNDGTFSDDKDRGKEAGAKDEGKKSPKSVPAGNPTNSGEQTKPVGSSR</sequence>